<dbReference type="PANTHER" id="PTHR32552">
    <property type="entry name" value="FERRICHROME IRON RECEPTOR-RELATED"/>
    <property type="match status" value="1"/>
</dbReference>
<keyword evidence="2 11" id="KW-0813">Transport</keyword>
<evidence type="ECO:0000256" key="8">
    <source>
        <dbReference type="ARBA" id="ARBA00023077"/>
    </source>
</evidence>
<dbReference type="PANTHER" id="PTHR32552:SF81">
    <property type="entry name" value="TONB-DEPENDENT OUTER MEMBRANE RECEPTOR"/>
    <property type="match status" value="1"/>
</dbReference>
<keyword evidence="16" id="KW-0675">Receptor</keyword>
<evidence type="ECO:0000256" key="2">
    <source>
        <dbReference type="ARBA" id="ARBA00022448"/>
    </source>
</evidence>
<reference evidence="16 17" key="1">
    <citation type="submission" date="2017-08" db="EMBL/GenBank/DDBJ databases">
        <title>Infants hospitalized years apart are colonized by the same room-sourced microbial strains.</title>
        <authorList>
            <person name="Brooks B."/>
            <person name="Olm M.R."/>
            <person name="Firek B.A."/>
            <person name="Baker R."/>
            <person name="Thomas B.C."/>
            <person name="Morowitz M.J."/>
            <person name="Banfield J.F."/>
        </authorList>
    </citation>
    <scope>NUCLEOTIDE SEQUENCE [LARGE SCALE GENOMIC DNA]</scope>
    <source>
        <strain evidence="16">S2_018_000_R3_110</strain>
    </source>
</reference>
<comment type="subcellular location">
    <subcellularLocation>
        <location evidence="1 11">Cell outer membrane</location>
        <topology evidence="1 11">Multi-pass membrane protein</topology>
    </subcellularLocation>
</comment>
<evidence type="ECO:0000313" key="16">
    <source>
        <dbReference type="EMBL" id="PZO79032.1"/>
    </source>
</evidence>
<evidence type="ECO:0000256" key="1">
    <source>
        <dbReference type="ARBA" id="ARBA00004571"/>
    </source>
</evidence>
<keyword evidence="5 11" id="KW-0812">Transmembrane</keyword>
<accession>A0A2W4ZEH1</accession>
<dbReference type="Gene3D" id="2.40.170.20">
    <property type="entry name" value="TonB-dependent receptor, beta-barrel domain"/>
    <property type="match status" value="1"/>
</dbReference>
<keyword evidence="7" id="KW-0406">Ion transport</keyword>
<dbReference type="Proteomes" id="UP000248614">
    <property type="component" value="Unassembled WGS sequence"/>
</dbReference>
<keyword evidence="9 11" id="KW-0472">Membrane</keyword>
<dbReference type="EMBL" id="QFNF01000009">
    <property type="protein sequence ID" value="PZO79032.1"/>
    <property type="molecule type" value="Genomic_DNA"/>
</dbReference>
<organism evidence="16 17">
    <name type="scientific">Sphingomonas hengshuiensis</name>
    <dbReference type="NCBI Taxonomy" id="1609977"/>
    <lineage>
        <taxon>Bacteria</taxon>
        <taxon>Pseudomonadati</taxon>
        <taxon>Pseudomonadota</taxon>
        <taxon>Alphaproteobacteria</taxon>
        <taxon>Sphingomonadales</taxon>
        <taxon>Sphingomonadaceae</taxon>
        <taxon>Sphingomonas</taxon>
    </lineage>
</organism>
<evidence type="ECO:0000259" key="14">
    <source>
        <dbReference type="Pfam" id="PF00593"/>
    </source>
</evidence>
<dbReference type="Pfam" id="PF07715">
    <property type="entry name" value="Plug"/>
    <property type="match status" value="1"/>
</dbReference>
<feature type="region of interest" description="Disordered" evidence="13">
    <location>
        <begin position="17"/>
        <end position="51"/>
    </location>
</feature>
<evidence type="ECO:0000256" key="7">
    <source>
        <dbReference type="ARBA" id="ARBA00023065"/>
    </source>
</evidence>
<evidence type="ECO:0000313" key="17">
    <source>
        <dbReference type="Proteomes" id="UP000248614"/>
    </source>
</evidence>
<evidence type="ECO:0000256" key="5">
    <source>
        <dbReference type="ARBA" id="ARBA00022692"/>
    </source>
</evidence>
<dbReference type="PROSITE" id="PS52016">
    <property type="entry name" value="TONB_DEPENDENT_REC_3"/>
    <property type="match status" value="1"/>
</dbReference>
<comment type="caution">
    <text evidence="16">The sequence shown here is derived from an EMBL/GenBank/DDBJ whole genome shotgun (WGS) entry which is preliminary data.</text>
</comment>
<evidence type="ECO:0000259" key="15">
    <source>
        <dbReference type="Pfam" id="PF07715"/>
    </source>
</evidence>
<gene>
    <name evidence="16" type="ORF">DI632_05360</name>
</gene>
<evidence type="ECO:0000256" key="11">
    <source>
        <dbReference type="PROSITE-ProRule" id="PRU01360"/>
    </source>
</evidence>
<dbReference type="SUPFAM" id="SSF56935">
    <property type="entry name" value="Porins"/>
    <property type="match status" value="1"/>
</dbReference>
<proteinExistence type="inferred from homology"/>
<dbReference type="InterPro" id="IPR000531">
    <property type="entry name" value="Beta-barrel_TonB"/>
</dbReference>
<evidence type="ECO:0000256" key="13">
    <source>
        <dbReference type="SAM" id="MobiDB-lite"/>
    </source>
</evidence>
<name>A0A2W4ZEH1_9SPHN</name>
<keyword evidence="3 11" id="KW-1134">Transmembrane beta strand</keyword>
<feature type="compositionally biased region" description="Low complexity" evidence="13">
    <location>
        <begin position="690"/>
        <end position="704"/>
    </location>
</feature>
<comment type="similarity">
    <text evidence="11 12">Belongs to the TonB-dependent receptor family.</text>
</comment>
<keyword evidence="6" id="KW-0408">Iron</keyword>
<feature type="domain" description="TonB-dependent receptor plug" evidence="15">
    <location>
        <begin position="64"/>
        <end position="173"/>
    </location>
</feature>
<keyword evidence="8 12" id="KW-0798">TonB box</keyword>
<evidence type="ECO:0000256" key="10">
    <source>
        <dbReference type="ARBA" id="ARBA00023237"/>
    </source>
</evidence>
<dbReference type="AlphaFoldDB" id="A0A2W4ZEH1"/>
<keyword evidence="4" id="KW-0410">Iron transport</keyword>
<dbReference type="InterPro" id="IPR012910">
    <property type="entry name" value="Plug_dom"/>
</dbReference>
<dbReference type="InterPro" id="IPR036942">
    <property type="entry name" value="Beta-barrel_TonB_sf"/>
</dbReference>
<dbReference type="GO" id="GO:0009279">
    <property type="term" value="C:cell outer membrane"/>
    <property type="evidence" value="ECO:0007669"/>
    <property type="project" value="UniProtKB-SubCell"/>
</dbReference>
<feature type="domain" description="TonB-dependent receptor-like beta-barrel" evidence="14">
    <location>
        <begin position="285"/>
        <end position="798"/>
    </location>
</feature>
<dbReference type="InterPro" id="IPR039426">
    <property type="entry name" value="TonB-dep_rcpt-like"/>
</dbReference>
<feature type="region of interest" description="Disordered" evidence="13">
    <location>
        <begin position="690"/>
        <end position="711"/>
    </location>
</feature>
<sequence>MALSLALILAQVAAPTAPEPVAPVQSAPADPQTPGEPRTDTGRLAPAQSGGEIVVTARRRAETVQQVPIAMSVIGGTTLADTGAYNVSRLTQLQPTLQFYSTNPRNSAANIRGLGAPFGLTNDGIEQGVGIYVDGVYYSRIASATFDFTDTERIEILRGPQGTLYGKNTTAGAINIATRRPSFTPEARVELTTGNYDFVQAKASASGPIVGDTLAARISASVTSRRGTIRNTALGGYANAQDNQSVRGQLLWKPAANLDVTLYGDYNHQNPDCCAQIYVRTGTTQRPPGRQYAALAAAFGYAPPSTDAFDRLTDLDTPLRARQELGGVSLVANLDLGAATLTSVSAWRFWDWDPSNDRDFIGLPITTVSANPSQQRQWSQELRIASNGRRAVDYVAGLFYFHQTIDTQGLQVQGPAASRFLLNPGTPPFGANGCATPTTNACNPAVLNGLTARNTIGFSNTSAAVFGKLTWHLTDALSIAPGVRVNYDKKSGDYVSVVTTGTGALLNCAAASQAASSVTRDRCGVLAPQSYRPDFDDWNVSGDVTIAYDFARDVHGYATYARSYKSGGINLSGLPLDANNNPILAAAQVKPERVNHYELGLKTQWLDRRITANLAAFWTDIGDYQATVTNGQLGVLRGYLANAEAVRTRGVELDTAFRPTERLNLYANAAYTDAKYVRFVDAPCPPELSGGSAAAAGQSPSAPGTPGGISPTACDVSGQRLPGISKWAFSYGAEYALPARIGTTDGNAYLGYDGSYRSRFSSNPSPSAYTYIDGYGISNFRLGYRADAGWNAFLWLRNAFDRNYYELLATQSGNTGLIVGQPGDPRTYGVTVSASF</sequence>
<evidence type="ECO:0000256" key="6">
    <source>
        <dbReference type="ARBA" id="ARBA00023004"/>
    </source>
</evidence>
<evidence type="ECO:0000256" key="4">
    <source>
        <dbReference type="ARBA" id="ARBA00022496"/>
    </source>
</evidence>
<evidence type="ECO:0000256" key="3">
    <source>
        <dbReference type="ARBA" id="ARBA00022452"/>
    </source>
</evidence>
<evidence type="ECO:0000256" key="9">
    <source>
        <dbReference type="ARBA" id="ARBA00023136"/>
    </source>
</evidence>
<dbReference type="Pfam" id="PF00593">
    <property type="entry name" value="TonB_dep_Rec_b-barrel"/>
    <property type="match status" value="1"/>
</dbReference>
<dbReference type="CDD" id="cd01347">
    <property type="entry name" value="ligand_gated_channel"/>
    <property type="match status" value="1"/>
</dbReference>
<keyword evidence="10 11" id="KW-0998">Cell outer membrane</keyword>
<evidence type="ECO:0000256" key="12">
    <source>
        <dbReference type="RuleBase" id="RU003357"/>
    </source>
</evidence>
<dbReference type="GO" id="GO:0006826">
    <property type="term" value="P:iron ion transport"/>
    <property type="evidence" value="ECO:0007669"/>
    <property type="project" value="UniProtKB-KW"/>
</dbReference>
<protein>
    <submittedName>
        <fullName evidence="16">TonB-dependent receptor</fullName>
    </submittedName>
</protein>